<dbReference type="RefSeq" id="XP_002286028.1">
    <property type="nucleotide sequence ID" value="XM_002285992.1"/>
</dbReference>
<feature type="compositionally biased region" description="Basic and acidic residues" evidence="1">
    <location>
        <begin position="25"/>
        <end position="38"/>
    </location>
</feature>
<feature type="region of interest" description="Disordered" evidence="1">
    <location>
        <begin position="25"/>
        <end position="75"/>
    </location>
</feature>
<organism evidence="2 3">
    <name type="scientific">Thalassiosira pseudonana</name>
    <name type="common">Marine diatom</name>
    <name type="synonym">Cyclotella nana</name>
    <dbReference type="NCBI Taxonomy" id="35128"/>
    <lineage>
        <taxon>Eukaryota</taxon>
        <taxon>Sar</taxon>
        <taxon>Stramenopiles</taxon>
        <taxon>Ochrophyta</taxon>
        <taxon>Bacillariophyta</taxon>
        <taxon>Coscinodiscophyceae</taxon>
        <taxon>Thalassiosirophycidae</taxon>
        <taxon>Thalassiosirales</taxon>
        <taxon>Thalassiosiraceae</taxon>
        <taxon>Thalassiosira</taxon>
    </lineage>
</organism>
<evidence type="ECO:0000313" key="3">
    <source>
        <dbReference type="Proteomes" id="UP000001449"/>
    </source>
</evidence>
<reference evidence="2 3" key="2">
    <citation type="journal article" date="2008" name="Nature">
        <title>The Phaeodactylum genome reveals the evolutionary history of diatom genomes.</title>
        <authorList>
            <person name="Bowler C."/>
            <person name="Allen A.E."/>
            <person name="Badger J.H."/>
            <person name="Grimwood J."/>
            <person name="Jabbari K."/>
            <person name="Kuo A."/>
            <person name="Maheswari U."/>
            <person name="Martens C."/>
            <person name="Maumus F."/>
            <person name="Otillar R.P."/>
            <person name="Rayko E."/>
            <person name="Salamov A."/>
            <person name="Vandepoele K."/>
            <person name="Beszteri B."/>
            <person name="Gruber A."/>
            <person name="Heijde M."/>
            <person name="Katinka M."/>
            <person name="Mock T."/>
            <person name="Valentin K."/>
            <person name="Verret F."/>
            <person name="Berges J.A."/>
            <person name="Brownlee C."/>
            <person name="Cadoret J.P."/>
            <person name="Chiovitti A."/>
            <person name="Choi C.J."/>
            <person name="Coesel S."/>
            <person name="De Martino A."/>
            <person name="Detter J.C."/>
            <person name="Durkin C."/>
            <person name="Falciatore A."/>
            <person name="Fournet J."/>
            <person name="Haruta M."/>
            <person name="Huysman M.J."/>
            <person name="Jenkins B.D."/>
            <person name="Jiroutova K."/>
            <person name="Jorgensen R.E."/>
            <person name="Joubert Y."/>
            <person name="Kaplan A."/>
            <person name="Kroger N."/>
            <person name="Kroth P.G."/>
            <person name="La Roche J."/>
            <person name="Lindquist E."/>
            <person name="Lommer M."/>
            <person name="Martin-Jezequel V."/>
            <person name="Lopez P.J."/>
            <person name="Lucas S."/>
            <person name="Mangogna M."/>
            <person name="McGinnis K."/>
            <person name="Medlin L.K."/>
            <person name="Montsant A."/>
            <person name="Oudot-Le Secq M.P."/>
            <person name="Napoli C."/>
            <person name="Obornik M."/>
            <person name="Parker M.S."/>
            <person name="Petit J.L."/>
            <person name="Porcel B.M."/>
            <person name="Poulsen N."/>
            <person name="Robison M."/>
            <person name="Rychlewski L."/>
            <person name="Rynearson T.A."/>
            <person name="Schmutz J."/>
            <person name="Shapiro H."/>
            <person name="Siaut M."/>
            <person name="Stanley M."/>
            <person name="Sussman M.R."/>
            <person name="Taylor A.R."/>
            <person name="Vardi A."/>
            <person name="von Dassow P."/>
            <person name="Vyverman W."/>
            <person name="Willis A."/>
            <person name="Wyrwicz L.S."/>
            <person name="Rokhsar D.S."/>
            <person name="Weissenbach J."/>
            <person name="Armbrust E.V."/>
            <person name="Green B.R."/>
            <person name="Van de Peer Y."/>
            <person name="Grigoriev I.V."/>
        </authorList>
    </citation>
    <scope>NUCLEOTIDE SEQUENCE [LARGE SCALE GENOMIC DNA]</scope>
    <source>
        <strain evidence="2 3">CCMP1335</strain>
    </source>
</reference>
<dbReference type="EMBL" id="CM000638">
    <property type="protein sequence ID" value="EED95669.1"/>
    <property type="molecule type" value="Genomic_DNA"/>
</dbReference>
<reference evidence="2 3" key="1">
    <citation type="journal article" date="2004" name="Science">
        <title>The genome of the diatom Thalassiosira pseudonana: ecology, evolution, and metabolism.</title>
        <authorList>
            <person name="Armbrust E.V."/>
            <person name="Berges J.A."/>
            <person name="Bowler C."/>
            <person name="Green B.R."/>
            <person name="Martinez D."/>
            <person name="Putnam N.H."/>
            <person name="Zhou S."/>
            <person name="Allen A.E."/>
            <person name="Apt K.E."/>
            <person name="Bechner M."/>
            <person name="Brzezinski M.A."/>
            <person name="Chaal B.K."/>
            <person name="Chiovitti A."/>
            <person name="Davis A.K."/>
            <person name="Demarest M.S."/>
            <person name="Detter J.C."/>
            <person name="Glavina T."/>
            <person name="Goodstein D."/>
            <person name="Hadi M.Z."/>
            <person name="Hellsten U."/>
            <person name="Hildebrand M."/>
            <person name="Jenkins B.D."/>
            <person name="Jurka J."/>
            <person name="Kapitonov V.V."/>
            <person name="Kroger N."/>
            <person name="Lau W.W."/>
            <person name="Lane T.W."/>
            <person name="Larimer F.W."/>
            <person name="Lippmeier J.C."/>
            <person name="Lucas S."/>
            <person name="Medina M."/>
            <person name="Montsant A."/>
            <person name="Obornik M."/>
            <person name="Parker M.S."/>
            <person name="Palenik B."/>
            <person name="Pazour G.J."/>
            <person name="Richardson P.M."/>
            <person name="Rynearson T.A."/>
            <person name="Saito M.A."/>
            <person name="Schwartz D.C."/>
            <person name="Thamatrakoln K."/>
            <person name="Valentin K."/>
            <person name="Vardi A."/>
            <person name="Wilkerson F.P."/>
            <person name="Rokhsar D.S."/>
        </authorList>
    </citation>
    <scope>NUCLEOTIDE SEQUENCE [LARGE SCALE GENOMIC DNA]</scope>
    <source>
        <strain evidence="2 3">CCMP1335</strain>
    </source>
</reference>
<sequence>MLLASCLDTTTAQLRLLRDDRRVQVRQARAESAKDGPKGKGKGPGDEILPLPSVEEPAAVLSEEDGPSLSMPQAEDAEFEWGTEFGVEDEQSLSMSISMSLPEFKGAENEFEFSLVAAAVEFSLSMSTPMSLNQEAAVPDFEHWEESTEFGGVASLSLSMSNTLEEEVETVSAVSPTKISSKAQKA</sequence>
<dbReference type="Proteomes" id="UP000001449">
    <property type="component" value="Chromosome 1"/>
</dbReference>
<dbReference type="InParanoid" id="B8BT74"/>
<proteinExistence type="predicted"/>
<dbReference type="KEGG" id="tps:THAPSDRAFT_1053"/>
<dbReference type="AlphaFoldDB" id="B8BT74"/>
<keyword evidence="3" id="KW-1185">Reference proteome</keyword>
<dbReference type="GeneID" id="7451568"/>
<dbReference type="HOGENOM" id="CLU_1457283_0_0_1"/>
<accession>B8BT74</accession>
<name>B8BT74_THAPS</name>
<evidence type="ECO:0000256" key="1">
    <source>
        <dbReference type="SAM" id="MobiDB-lite"/>
    </source>
</evidence>
<evidence type="ECO:0000313" key="2">
    <source>
        <dbReference type="EMBL" id="EED95669.1"/>
    </source>
</evidence>
<gene>
    <name evidence="2" type="ORF">THAPSDRAFT_1053</name>
</gene>
<dbReference type="PaxDb" id="35128-Thaps1053"/>
<protein>
    <submittedName>
        <fullName evidence="2">Uncharacterized protein</fullName>
    </submittedName>
</protein>